<name>A0ACA9Y2Y8_9ASCO</name>
<dbReference type="EMBL" id="CALSDN010000002">
    <property type="protein sequence ID" value="CAH6719297.1"/>
    <property type="molecule type" value="Genomic_DNA"/>
</dbReference>
<keyword evidence="2" id="KW-1185">Reference proteome</keyword>
<evidence type="ECO:0000313" key="1">
    <source>
        <dbReference type="EMBL" id="CAH6719297.1"/>
    </source>
</evidence>
<accession>A0ACA9Y2Y8</accession>
<evidence type="ECO:0000313" key="2">
    <source>
        <dbReference type="Proteomes" id="UP001152531"/>
    </source>
</evidence>
<sequence length="493" mass="55559">MDALPGFRSGAEGPDESNNIKVSIELKEGNEWRFEVPFKLTMILKVTQGIGEIFGTELPTNSELELSGVKYSVYAPLPEGCTLEYYLKLSKENSNTSNEGSEISEYISEDNCMAQYMNLHFALESKRQEISDFNYLNPNETKTGPKILIIGGKYSGKTTLSKILSSYAFKMDRQPMLVNLNPRDGVFSIPGSLTSTPISDNFDLESIGGYGGTVTSGTTYHNPKQPIVKNYGFEDFNTNMDLYKHQIESLGAVTIERLKKDITIKNSGCIIDTPPLTMKNYDIIETIISEFQVDYIVVLGNEKLLADLKRKLNHKIVSQQLLIIKVPKSEGVVELEDTYIRKCQEESIKEYFNGNFRNPLSPFKTEITLDDFTIFKVIETSEFNSSLMFAPAGDSFEPDATDENDEKKKEEEYDKYFKKIEDFSTNNLENLIIAITHTPLSNKSLKDILNSDVQGYIHVSKFEESKNKLKVLLPVPGAFPKCNLISTNIGYTE</sequence>
<organism evidence="1 2">
    <name type="scientific">[Candida] jaroonii</name>
    <dbReference type="NCBI Taxonomy" id="467808"/>
    <lineage>
        <taxon>Eukaryota</taxon>
        <taxon>Fungi</taxon>
        <taxon>Dikarya</taxon>
        <taxon>Ascomycota</taxon>
        <taxon>Saccharomycotina</taxon>
        <taxon>Pichiomycetes</taxon>
        <taxon>Debaryomycetaceae</taxon>
        <taxon>Yamadazyma</taxon>
    </lineage>
</organism>
<protein>
    <submittedName>
        <fullName evidence="1">mRNA cleavage and polyadenylation factor Clp1p</fullName>
    </submittedName>
</protein>
<gene>
    <name evidence="1" type="ORF">CLIB1444_02S05292</name>
</gene>
<proteinExistence type="predicted"/>
<comment type="caution">
    <text evidence="1">The sequence shown here is derived from an EMBL/GenBank/DDBJ whole genome shotgun (WGS) entry which is preliminary data.</text>
</comment>
<dbReference type="Proteomes" id="UP001152531">
    <property type="component" value="Unassembled WGS sequence"/>
</dbReference>
<reference evidence="1" key="1">
    <citation type="submission" date="2022-06" db="EMBL/GenBank/DDBJ databases">
        <authorList>
            <person name="Legras J.-L."/>
            <person name="Devillers H."/>
            <person name="Grondin C."/>
        </authorList>
    </citation>
    <scope>NUCLEOTIDE SEQUENCE</scope>
    <source>
        <strain evidence="1">CLIB 1444</strain>
    </source>
</reference>